<dbReference type="PANTHER" id="PTHR11702:SF31">
    <property type="entry name" value="MITOCHONDRIAL RIBOSOME-ASSOCIATED GTPASE 2"/>
    <property type="match status" value="1"/>
</dbReference>
<sequence length="278" mass="31350">MRGFYGSEICICRILGSYCEQFNSLQILVSRLQVPVGTLFRRPSEETISADLKRPGDIFLAARGGAGGRGNQFFVCNENRAPLCAEFGGLGELKQYDVELRVMAHAGLVGFPNAGKSTLLRAISRARPKVACYPFTTMNPMVGTIEYDDYEQLSVADIPGLLPGVEDNYGVGTSFLKHIERCLCLFYVIDLSIGEPWLQLYELQTQLDSYKPGLSKRPYAIVGNKIDLEMSRKNLAEFNARTDLRIISISAKNRLNLDELLIYFRQLYDKHKLEWQNE</sequence>
<evidence type="ECO:0000313" key="8">
    <source>
        <dbReference type="WBParaSite" id="nRc.2.0.1.t30017-RA"/>
    </source>
</evidence>
<dbReference type="Pfam" id="PF01018">
    <property type="entry name" value="GTP1_OBG"/>
    <property type="match status" value="1"/>
</dbReference>
<evidence type="ECO:0000256" key="1">
    <source>
        <dbReference type="ARBA" id="ARBA00007699"/>
    </source>
</evidence>
<proteinExistence type="inferred from homology"/>
<dbReference type="PANTHER" id="PTHR11702">
    <property type="entry name" value="DEVELOPMENTALLY REGULATED GTP-BINDING PROTEIN-RELATED"/>
    <property type="match status" value="1"/>
</dbReference>
<dbReference type="CDD" id="cd01898">
    <property type="entry name" value="Obg"/>
    <property type="match status" value="1"/>
</dbReference>
<accession>A0A915JWA6</accession>
<dbReference type="OMA" id="EICICRI"/>
<dbReference type="GO" id="GO:0003924">
    <property type="term" value="F:GTPase activity"/>
    <property type="evidence" value="ECO:0007669"/>
    <property type="project" value="InterPro"/>
</dbReference>
<dbReference type="PRINTS" id="PR00326">
    <property type="entry name" value="GTP1OBG"/>
</dbReference>
<feature type="domain" description="OBG-type G" evidence="5">
    <location>
        <begin position="104"/>
        <end position="269"/>
    </location>
</feature>
<keyword evidence="7" id="KW-1185">Reference proteome</keyword>
<evidence type="ECO:0000313" key="7">
    <source>
        <dbReference type="Proteomes" id="UP000887565"/>
    </source>
</evidence>
<dbReference type="GO" id="GO:0042254">
    <property type="term" value="P:ribosome biogenesis"/>
    <property type="evidence" value="ECO:0007669"/>
    <property type="project" value="UniProtKB-UniRule"/>
</dbReference>
<organism evidence="7 8">
    <name type="scientific">Romanomermis culicivorax</name>
    <name type="common">Nematode worm</name>
    <dbReference type="NCBI Taxonomy" id="13658"/>
    <lineage>
        <taxon>Eukaryota</taxon>
        <taxon>Metazoa</taxon>
        <taxon>Ecdysozoa</taxon>
        <taxon>Nematoda</taxon>
        <taxon>Enoplea</taxon>
        <taxon>Dorylaimia</taxon>
        <taxon>Mermithida</taxon>
        <taxon>Mermithoidea</taxon>
        <taxon>Mermithidae</taxon>
        <taxon>Romanomermis</taxon>
    </lineage>
</organism>
<keyword evidence="3" id="KW-0547">Nucleotide-binding</keyword>
<dbReference type="InterPro" id="IPR036726">
    <property type="entry name" value="GTP1_OBG_dom_sf"/>
</dbReference>
<dbReference type="InterPro" id="IPR027417">
    <property type="entry name" value="P-loop_NTPase"/>
</dbReference>
<keyword evidence="2" id="KW-0690">Ribosome biogenesis</keyword>
<evidence type="ECO:0000256" key="3">
    <source>
        <dbReference type="ARBA" id="ARBA00022741"/>
    </source>
</evidence>
<evidence type="ECO:0000259" key="5">
    <source>
        <dbReference type="PROSITE" id="PS51710"/>
    </source>
</evidence>
<reference evidence="8" key="1">
    <citation type="submission" date="2022-11" db="UniProtKB">
        <authorList>
            <consortium name="WormBaseParasite"/>
        </authorList>
    </citation>
    <scope>IDENTIFICATION</scope>
</reference>
<feature type="domain" description="Obg" evidence="6">
    <location>
        <begin position="1"/>
        <end position="103"/>
    </location>
</feature>
<dbReference type="AlphaFoldDB" id="A0A915JWA6"/>
<dbReference type="Gene3D" id="3.40.50.300">
    <property type="entry name" value="P-loop containing nucleotide triphosphate hydrolases"/>
    <property type="match status" value="1"/>
</dbReference>
<dbReference type="PIRSF" id="PIRSF002401">
    <property type="entry name" value="GTP_bd_Obg/CgtA"/>
    <property type="match status" value="1"/>
</dbReference>
<dbReference type="Proteomes" id="UP000887565">
    <property type="component" value="Unplaced"/>
</dbReference>
<evidence type="ECO:0000256" key="2">
    <source>
        <dbReference type="ARBA" id="ARBA00022517"/>
    </source>
</evidence>
<evidence type="ECO:0000256" key="4">
    <source>
        <dbReference type="ARBA" id="ARBA00023134"/>
    </source>
</evidence>
<dbReference type="PROSITE" id="PS51710">
    <property type="entry name" value="G_OBG"/>
    <property type="match status" value="1"/>
</dbReference>
<dbReference type="InterPro" id="IPR045086">
    <property type="entry name" value="OBG_GTPase"/>
</dbReference>
<evidence type="ECO:0000259" key="6">
    <source>
        <dbReference type="PROSITE" id="PS51883"/>
    </source>
</evidence>
<dbReference type="InterPro" id="IPR005225">
    <property type="entry name" value="Small_GTP-bd"/>
</dbReference>
<dbReference type="SUPFAM" id="SSF82051">
    <property type="entry name" value="Obg GTP-binding protein N-terminal domain"/>
    <property type="match status" value="1"/>
</dbReference>
<dbReference type="Pfam" id="PF01926">
    <property type="entry name" value="MMR_HSR1"/>
    <property type="match status" value="1"/>
</dbReference>
<comment type="similarity">
    <text evidence="1">Belongs to the TRAFAC class OBG-HflX-like GTPase superfamily. OBG GTPase family.</text>
</comment>
<dbReference type="Gene3D" id="2.70.210.12">
    <property type="entry name" value="GTP1/OBG domain"/>
    <property type="match status" value="1"/>
</dbReference>
<dbReference type="InterPro" id="IPR031167">
    <property type="entry name" value="G_OBG"/>
</dbReference>
<protein>
    <submittedName>
        <fullName evidence="8">Mitochondrial ribosome-associated GTPase 2</fullName>
    </submittedName>
</protein>
<dbReference type="SUPFAM" id="SSF52540">
    <property type="entry name" value="P-loop containing nucleoside triphosphate hydrolases"/>
    <property type="match status" value="1"/>
</dbReference>
<dbReference type="GO" id="GO:0000287">
    <property type="term" value="F:magnesium ion binding"/>
    <property type="evidence" value="ECO:0007669"/>
    <property type="project" value="InterPro"/>
</dbReference>
<keyword evidence="4" id="KW-0342">GTP-binding</keyword>
<dbReference type="NCBIfam" id="TIGR00231">
    <property type="entry name" value="small_GTP"/>
    <property type="match status" value="1"/>
</dbReference>
<dbReference type="InterPro" id="IPR014100">
    <property type="entry name" value="GTP-bd_Obg/CgtA"/>
</dbReference>
<dbReference type="GO" id="GO:0005525">
    <property type="term" value="F:GTP binding"/>
    <property type="evidence" value="ECO:0007669"/>
    <property type="project" value="UniProtKB-KW"/>
</dbReference>
<dbReference type="InterPro" id="IPR006169">
    <property type="entry name" value="GTP1_OBG_dom"/>
</dbReference>
<dbReference type="WBParaSite" id="nRc.2.0.1.t30017-RA">
    <property type="protein sequence ID" value="nRc.2.0.1.t30017-RA"/>
    <property type="gene ID" value="nRc.2.0.1.g30017"/>
</dbReference>
<dbReference type="InterPro" id="IPR006073">
    <property type="entry name" value="GTP-bd"/>
</dbReference>
<dbReference type="PROSITE" id="PS51883">
    <property type="entry name" value="OBG"/>
    <property type="match status" value="1"/>
</dbReference>
<name>A0A915JWA6_ROMCU</name>
<dbReference type="GO" id="GO:0005739">
    <property type="term" value="C:mitochondrion"/>
    <property type="evidence" value="ECO:0007669"/>
    <property type="project" value="TreeGrafter"/>
</dbReference>